<evidence type="ECO:0000313" key="2">
    <source>
        <dbReference type="Proteomes" id="UP000789525"/>
    </source>
</evidence>
<comment type="caution">
    <text evidence="1">The sequence shown here is derived from an EMBL/GenBank/DDBJ whole genome shotgun (WGS) entry which is preliminary data.</text>
</comment>
<reference evidence="1" key="1">
    <citation type="submission" date="2021-06" db="EMBL/GenBank/DDBJ databases">
        <authorList>
            <person name="Kallberg Y."/>
            <person name="Tangrot J."/>
            <person name="Rosling A."/>
        </authorList>
    </citation>
    <scope>NUCLEOTIDE SEQUENCE</scope>
    <source>
        <strain evidence="1">CL356</strain>
    </source>
</reference>
<dbReference type="EMBL" id="CAJVPT010034948">
    <property type="protein sequence ID" value="CAG8709703.1"/>
    <property type="molecule type" value="Genomic_DNA"/>
</dbReference>
<protein>
    <submittedName>
        <fullName evidence="1">13963_t:CDS:1</fullName>
    </submittedName>
</protein>
<organism evidence="1 2">
    <name type="scientific">Acaulospora colombiana</name>
    <dbReference type="NCBI Taxonomy" id="27376"/>
    <lineage>
        <taxon>Eukaryota</taxon>
        <taxon>Fungi</taxon>
        <taxon>Fungi incertae sedis</taxon>
        <taxon>Mucoromycota</taxon>
        <taxon>Glomeromycotina</taxon>
        <taxon>Glomeromycetes</taxon>
        <taxon>Diversisporales</taxon>
        <taxon>Acaulosporaceae</taxon>
        <taxon>Acaulospora</taxon>
    </lineage>
</organism>
<proteinExistence type="predicted"/>
<sequence length="88" mass="9892">MVLQKSLLSPVLHDMERLTKRDYSTRKRDILVAQRNLNRAGRPRLSLYSGATQVGASKHSDKGIIVFSTPMSPSAVFLDRLFYTAAKL</sequence>
<name>A0ACA9PJJ8_9GLOM</name>
<keyword evidence="2" id="KW-1185">Reference proteome</keyword>
<evidence type="ECO:0000313" key="1">
    <source>
        <dbReference type="EMBL" id="CAG8709703.1"/>
    </source>
</evidence>
<feature type="non-terminal residue" evidence="1">
    <location>
        <position position="88"/>
    </location>
</feature>
<accession>A0ACA9PJJ8</accession>
<gene>
    <name evidence="1" type="ORF">ACOLOM_LOCUS10603</name>
</gene>
<dbReference type="Proteomes" id="UP000789525">
    <property type="component" value="Unassembled WGS sequence"/>
</dbReference>